<dbReference type="InterPro" id="IPR051368">
    <property type="entry name" value="SerProtInhib-TIL_Domain"/>
</dbReference>
<keyword evidence="6" id="KW-1185">Reference proteome</keyword>
<dbReference type="PANTHER" id="PTHR23259:SF70">
    <property type="entry name" value="ACCESSORY GLAND PROTEIN ACP62F-RELATED"/>
    <property type="match status" value="1"/>
</dbReference>
<dbReference type="EMBL" id="JAGPNK010000003">
    <property type="protein sequence ID" value="KAH7324850.1"/>
    <property type="molecule type" value="Genomic_DNA"/>
</dbReference>
<dbReference type="Gene3D" id="2.10.25.10">
    <property type="entry name" value="Laminin"/>
    <property type="match status" value="1"/>
</dbReference>
<evidence type="ECO:0000313" key="5">
    <source>
        <dbReference type="EMBL" id="KAH7324850.1"/>
    </source>
</evidence>
<dbReference type="InterPro" id="IPR002919">
    <property type="entry name" value="TIL_dom"/>
</dbReference>
<dbReference type="PANTHER" id="PTHR23259">
    <property type="entry name" value="RIDDLE"/>
    <property type="match status" value="1"/>
</dbReference>
<evidence type="ECO:0000256" key="1">
    <source>
        <dbReference type="ARBA" id="ARBA00022690"/>
    </source>
</evidence>
<dbReference type="InterPro" id="IPR036084">
    <property type="entry name" value="Ser_inhib-like_sf"/>
</dbReference>
<accession>A0A8K0SXQ2</accession>
<dbReference type="Proteomes" id="UP000813444">
    <property type="component" value="Unassembled WGS sequence"/>
</dbReference>
<keyword evidence="3" id="KW-0732">Signal</keyword>
<name>A0A8K0SXQ2_9HYPO</name>
<evidence type="ECO:0000313" key="6">
    <source>
        <dbReference type="Proteomes" id="UP000813444"/>
    </source>
</evidence>
<dbReference type="OrthoDB" id="7695409at2759"/>
<keyword evidence="2" id="KW-1015">Disulfide bond</keyword>
<keyword evidence="1" id="KW-0646">Protease inhibitor</keyword>
<protein>
    <recommendedName>
        <fullName evidence="4">TIL domain-containing protein</fullName>
    </recommendedName>
</protein>
<organism evidence="5 6">
    <name type="scientific">Stachybotrys elegans</name>
    <dbReference type="NCBI Taxonomy" id="80388"/>
    <lineage>
        <taxon>Eukaryota</taxon>
        <taxon>Fungi</taxon>
        <taxon>Dikarya</taxon>
        <taxon>Ascomycota</taxon>
        <taxon>Pezizomycotina</taxon>
        <taxon>Sordariomycetes</taxon>
        <taxon>Hypocreomycetidae</taxon>
        <taxon>Hypocreales</taxon>
        <taxon>Stachybotryaceae</taxon>
        <taxon>Stachybotrys</taxon>
    </lineage>
</organism>
<comment type="caution">
    <text evidence="5">The sequence shown here is derived from an EMBL/GenBank/DDBJ whole genome shotgun (WGS) entry which is preliminary data.</text>
</comment>
<reference evidence="5" key="1">
    <citation type="journal article" date="2021" name="Nat. Commun.">
        <title>Genetic determinants of endophytism in the Arabidopsis root mycobiome.</title>
        <authorList>
            <person name="Mesny F."/>
            <person name="Miyauchi S."/>
            <person name="Thiergart T."/>
            <person name="Pickel B."/>
            <person name="Atanasova L."/>
            <person name="Karlsson M."/>
            <person name="Huettel B."/>
            <person name="Barry K.W."/>
            <person name="Haridas S."/>
            <person name="Chen C."/>
            <person name="Bauer D."/>
            <person name="Andreopoulos W."/>
            <person name="Pangilinan J."/>
            <person name="LaButti K."/>
            <person name="Riley R."/>
            <person name="Lipzen A."/>
            <person name="Clum A."/>
            <person name="Drula E."/>
            <person name="Henrissat B."/>
            <person name="Kohler A."/>
            <person name="Grigoriev I.V."/>
            <person name="Martin F.M."/>
            <person name="Hacquard S."/>
        </authorList>
    </citation>
    <scope>NUCLEOTIDE SEQUENCE</scope>
    <source>
        <strain evidence="5">MPI-CAGE-CH-0235</strain>
    </source>
</reference>
<sequence length="106" mass="11347">MHFQGLFVVSLFAAVMASPLPGTDKGLPDFDLPQIDLPETLTDLVPTETQCGLNEVYTECGTACPMTCSDPTPQVCTLQCVVGCQCAEGYILNKLRVCVTSAECKL</sequence>
<dbReference type="CDD" id="cd19941">
    <property type="entry name" value="TIL"/>
    <property type="match status" value="1"/>
</dbReference>
<gene>
    <name evidence="5" type="ORF">B0I35DRAFT_425079</name>
</gene>
<proteinExistence type="predicted"/>
<feature type="domain" description="TIL" evidence="4">
    <location>
        <begin position="51"/>
        <end position="104"/>
    </location>
</feature>
<feature type="chain" id="PRO_5035454060" description="TIL domain-containing protein" evidence="3">
    <location>
        <begin position="18"/>
        <end position="106"/>
    </location>
</feature>
<dbReference type="SUPFAM" id="SSF57567">
    <property type="entry name" value="Serine protease inhibitors"/>
    <property type="match status" value="1"/>
</dbReference>
<feature type="signal peptide" evidence="3">
    <location>
        <begin position="1"/>
        <end position="17"/>
    </location>
</feature>
<dbReference type="FunFam" id="2.10.25.10:FF:000055">
    <property type="entry name" value="alpha-tectorin isoform X1"/>
    <property type="match status" value="1"/>
</dbReference>
<evidence type="ECO:0000256" key="3">
    <source>
        <dbReference type="SAM" id="SignalP"/>
    </source>
</evidence>
<evidence type="ECO:0000256" key="2">
    <source>
        <dbReference type="ARBA" id="ARBA00023157"/>
    </source>
</evidence>
<dbReference type="AlphaFoldDB" id="A0A8K0SXQ2"/>
<evidence type="ECO:0000259" key="4">
    <source>
        <dbReference type="Pfam" id="PF01826"/>
    </source>
</evidence>
<dbReference type="GO" id="GO:0030414">
    <property type="term" value="F:peptidase inhibitor activity"/>
    <property type="evidence" value="ECO:0007669"/>
    <property type="project" value="UniProtKB-KW"/>
</dbReference>
<dbReference type="Pfam" id="PF01826">
    <property type="entry name" value="TIL"/>
    <property type="match status" value="1"/>
</dbReference>